<name>A0ABD0LK45_9CAEN</name>
<protein>
    <recommendedName>
        <fullName evidence="4">ZP domain-containing protein</fullName>
    </recommendedName>
</protein>
<keyword evidence="1" id="KW-1133">Transmembrane helix</keyword>
<dbReference type="EMBL" id="JACVVK020000041">
    <property type="protein sequence ID" value="KAK7499778.1"/>
    <property type="molecule type" value="Genomic_DNA"/>
</dbReference>
<accession>A0ABD0LK45</accession>
<feature type="transmembrane region" description="Helical" evidence="1">
    <location>
        <begin position="320"/>
        <end position="343"/>
    </location>
</feature>
<gene>
    <name evidence="2" type="ORF">BaRGS_00008869</name>
</gene>
<dbReference type="Proteomes" id="UP001519460">
    <property type="component" value="Unassembled WGS sequence"/>
</dbReference>
<evidence type="ECO:0000256" key="1">
    <source>
        <dbReference type="SAM" id="Phobius"/>
    </source>
</evidence>
<evidence type="ECO:0000313" key="3">
    <source>
        <dbReference type="Proteomes" id="UP001519460"/>
    </source>
</evidence>
<proteinExistence type="predicted"/>
<reference evidence="2 3" key="1">
    <citation type="journal article" date="2023" name="Sci. Data">
        <title>Genome assembly of the Korean intertidal mud-creeper Batillaria attramentaria.</title>
        <authorList>
            <person name="Patra A.K."/>
            <person name="Ho P.T."/>
            <person name="Jun S."/>
            <person name="Lee S.J."/>
            <person name="Kim Y."/>
            <person name="Won Y.J."/>
        </authorList>
    </citation>
    <scope>NUCLEOTIDE SEQUENCE [LARGE SCALE GENOMIC DNA]</scope>
    <source>
        <strain evidence="2">Wonlab-2016</strain>
    </source>
</reference>
<evidence type="ECO:0000313" key="2">
    <source>
        <dbReference type="EMBL" id="KAK7499778.1"/>
    </source>
</evidence>
<keyword evidence="1" id="KW-0812">Transmembrane</keyword>
<organism evidence="2 3">
    <name type="scientific">Batillaria attramentaria</name>
    <dbReference type="NCBI Taxonomy" id="370345"/>
    <lineage>
        <taxon>Eukaryota</taxon>
        <taxon>Metazoa</taxon>
        <taxon>Spiralia</taxon>
        <taxon>Lophotrochozoa</taxon>
        <taxon>Mollusca</taxon>
        <taxon>Gastropoda</taxon>
        <taxon>Caenogastropoda</taxon>
        <taxon>Sorbeoconcha</taxon>
        <taxon>Cerithioidea</taxon>
        <taxon>Batillariidae</taxon>
        <taxon>Batillaria</taxon>
    </lineage>
</organism>
<comment type="caution">
    <text evidence="2">The sequence shown here is derived from an EMBL/GenBank/DDBJ whole genome shotgun (WGS) entry which is preliminary data.</text>
</comment>
<keyword evidence="1" id="KW-0472">Membrane</keyword>
<sequence length="346" mass="37907">MSMTLSLFFVSRAQSEDFTIECVRPLSIRVTPRAGFRIVQINCKGQVINKELLPPYNADPNCLIPTETGTAIEFTVESTAVDSPFLGGFLSRTYRVSCNFPDTTGYSDTLIQQLQGAERPQGVEPTPTSGVFKFTGIMMTILDRASYAAKQWTDHLAGSAVIGQDLYLTISHPQRDEGAAYIIPQQCRVKPEPGNFTTLWTDQSGEPKCLEVQGLIKESFNVFTDAETSTDVTSLQFYGFQFLGREKDALTFECDVFLCGDVSSGPCGETWSLLKDVKGCIDSAARRQKRAVGEAAPLKDVSAGHTLSVRIRVLLPRHHYVASGSSFFSSAVVVLIVLAAKLVDVY</sequence>
<keyword evidence="3" id="KW-1185">Reference proteome</keyword>
<dbReference type="AlphaFoldDB" id="A0ABD0LK45"/>
<evidence type="ECO:0008006" key="4">
    <source>
        <dbReference type="Google" id="ProtNLM"/>
    </source>
</evidence>